<feature type="transmembrane region" description="Helical" evidence="1">
    <location>
        <begin position="154"/>
        <end position="169"/>
    </location>
</feature>
<dbReference type="RefSeq" id="WP_183567109.1">
    <property type="nucleotide sequence ID" value="NZ_JACHOP010000004.1"/>
</dbReference>
<protein>
    <submittedName>
        <fullName evidence="2">Uncharacterized protein</fullName>
    </submittedName>
</protein>
<keyword evidence="1" id="KW-1133">Transmembrane helix</keyword>
<evidence type="ECO:0000313" key="3">
    <source>
        <dbReference type="Proteomes" id="UP000583454"/>
    </source>
</evidence>
<name>A0A840ZIU8_9HYPH</name>
<dbReference type="EMBL" id="JACHOP010000004">
    <property type="protein sequence ID" value="MBB5756763.1"/>
    <property type="molecule type" value="Genomic_DNA"/>
</dbReference>
<evidence type="ECO:0000313" key="2">
    <source>
        <dbReference type="EMBL" id="MBB5756763.1"/>
    </source>
</evidence>
<feature type="transmembrane region" description="Helical" evidence="1">
    <location>
        <begin position="51"/>
        <end position="79"/>
    </location>
</feature>
<proteinExistence type="predicted"/>
<keyword evidence="3" id="KW-1185">Reference proteome</keyword>
<sequence length="182" mass="19554">MEAAAEPIWFKPSRKRVVIALFVAALVPTALFVSLSLLPEGHRPEMPLGRLVVLFAFWMAAGLTRIVPALLVGGLIYAVLAGRVRRDSAGLLIACLLAGGLAAVPIDIWIGLRDLIGPAPGSRFSFADAGGSIYLDCARTAYGWRDYAANTGKTFTYGMLGGAIFWWIARPKRHATRSSALQ</sequence>
<organism evidence="2 3">
    <name type="scientific">Methylorubrum rhodinum</name>
    <dbReference type="NCBI Taxonomy" id="29428"/>
    <lineage>
        <taxon>Bacteria</taxon>
        <taxon>Pseudomonadati</taxon>
        <taxon>Pseudomonadota</taxon>
        <taxon>Alphaproteobacteria</taxon>
        <taxon>Hyphomicrobiales</taxon>
        <taxon>Methylobacteriaceae</taxon>
        <taxon>Methylorubrum</taxon>
    </lineage>
</organism>
<dbReference type="AlphaFoldDB" id="A0A840ZIU8"/>
<accession>A0A840ZIU8</accession>
<feature type="transmembrane region" description="Helical" evidence="1">
    <location>
        <begin position="91"/>
        <end position="112"/>
    </location>
</feature>
<feature type="transmembrane region" description="Helical" evidence="1">
    <location>
        <begin position="17"/>
        <end position="39"/>
    </location>
</feature>
<gene>
    <name evidence="2" type="ORF">HNR00_001463</name>
</gene>
<comment type="caution">
    <text evidence="2">The sequence shown here is derived from an EMBL/GenBank/DDBJ whole genome shotgun (WGS) entry which is preliminary data.</text>
</comment>
<reference evidence="2 3" key="1">
    <citation type="submission" date="2020-08" db="EMBL/GenBank/DDBJ databases">
        <title>Genomic Encyclopedia of Type Strains, Phase IV (KMG-IV): sequencing the most valuable type-strain genomes for metagenomic binning, comparative biology and taxonomic classification.</title>
        <authorList>
            <person name="Goeker M."/>
        </authorList>
    </citation>
    <scope>NUCLEOTIDE SEQUENCE [LARGE SCALE GENOMIC DNA]</scope>
    <source>
        <strain evidence="2 3">DSM 2163</strain>
    </source>
</reference>
<keyword evidence="1" id="KW-0812">Transmembrane</keyword>
<evidence type="ECO:0000256" key="1">
    <source>
        <dbReference type="SAM" id="Phobius"/>
    </source>
</evidence>
<keyword evidence="1" id="KW-0472">Membrane</keyword>
<dbReference type="Proteomes" id="UP000583454">
    <property type="component" value="Unassembled WGS sequence"/>
</dbReference>